<dbReference type="EMBL" id="JBBYHU010000009">
    <property type="protein sequence ID" value="MEL1240673.1"/>
    <property type="molecule type" value="Genomic_DNA"/>
</dbReference>
<dbReference type="PROSITE" id="PS51440">
    <property type="entry name" value="TIM_2"/>
    <property type="match status" value="1"/>
</dbReference>
<reference evidence="8 9" key="1">
    <citation type="submission" date="2024-04" db="EMBL/GenBank/DDBJ databases">
        <title>Flavobacterium sp. DGU99 16S ribosomal RNA gene Genome sequencing and assembly.</title>
        <authorList>
            <person name="Park S."/>
        </authorList>
    </citation>
    <scope>NUCLEOTIDE SEQUENCE [LARGE SCALE GENOMIC DNA]</scope>
    <source>
        <strain evidence="8 9">DGU99</strain>
    </source>
</reference>
<proteinExistence type="inferred from homology"/>
<dbReference type="NCBIfam" id="TIGR00419">
    <property type="entry name" value="tim"/>
    <property type="match status" value="1"/>
</dbReference>
<feature type="binding site" evidence="6">
    <location>
        <begin position="9"/>
        <end position="11"/>
    </location>
    <ligand>
        <name>substrate</name>
    </ligand>
</feature>
<comment type="pathway">
    <text evidence="6 7">Carbohydrate biosynthesis; gluconeogenesis.</text>
</comment>
<gene>
    <name evidence="6 8" type="primary">tpiA</name>
    <name evidence="8" type="ORF">AAEO59_06405</name>
</gene>
<dbReference type="GO" id="GO:0004807">
    <property type="term" value="F:triose-phosphate isomerase activity"/>
    <property type="evidence" value="ECO:0007669"/>
    <property type="project" value="UniProtKB-EC"/>
</dbReference>
<dbReference type="HAMAP" id="MF_00147_B">
    <property type="entry name" value="TIM_B"/>
    <property type="match status" value="1"/>
</dbReference>
<dbReference type="PANTHER" id="PTHR21139:SF42">
    <property type="entry name" value="TRIOSEPHOSPHATE ISOMERASE"/>
    <property type="match status" value="1"/>
</dbReference>
<comment type="function">
    <text evidence="6">Involved in the gluconeogenesis. Catalyzes stereospecifically the conversion of dihydroxyacetone phosphate (DHAP) to D-glyceraldehyde-3-phosphate (G3P).</text>
</comment>
<dbReference type="InterPro" id="IPR035990">
    <property type="entry name" value="TIM_sf"/>
</dbReference>
<dbReference type="InterPro" id="IPR022896">
    <property type="entry name" value="TrioseP_Isoase_bac/euk"/>
</dbReference>
<keyword evidence="3 6" id="KW-0963">Cytoplasm</keyword>
<comment type="subcellular location">
    <subcellularLocation>
        <location evidence="6 7">Cytoplasm</location>
    </subcellularLocation>
</comment>
<evidence type="ECO:0000313" key="8">
    <source>
        <dbReference type="EMBL" id="MEL1240673.1"/>
    </source>
</evidence>
<evidence type="ECO:0000313" key="9">
    <source>
        <dbReference type="Proteomes" id="UP001398556"/>
    </source>
</evidence>
<dbReference type="RefSeq" id="WP_341699910.1">
    <property type="nucleotide sequence ID" value="NZ_JBBYHU010000009.1"/>
</dbReference>
<comment type="catalytic activity">
    <reaction evidence="6 7">
        <text>D-glyceraldehyde 3-phosphate = dihydroxyacetone phosphate</text>
        <dbReference type="Rhea" id="RHEA:18585"/>
        <dbReference type="ChEBI" id="CHEBI:57642"/>
        <dbReference type="ChEBI" id="CHEBI:59776"/>
        <dbReference type="EC" id="5.3.1.1"/>
    </reaction>
</comment>
<dbReference type="Pfam" id="PF00121">
    <property type="entry name" value="TIM"/>
    <property type="match status" value="1"/>
</dbReference>
<dbReference type="PANTHER" id="PTHR21139">
    <property type="entry name" value="TRIOSEPHOSPHATE ISOMERASE"/>
    <property type="match status" value="1"/>
</dbReference>
<name>A0ABU9HKM3_9FLAO</name>
<comment type="caution">
    <text evidence="8">The sequence shown here is derived from an EMBL/GenBank/DDBJ whole genome shotgun (WGS) entry which is preliminary data.</text>
</comment>
<dbReference type="SUPFAM" id="SSF51351">
    <property type="entry name" value="Triosephosphate isomerase (TIM)"/>
    <property type="match status" value="1"/>
</dbReference>
<feature type="binding site" evidence="6">
    <location>
        <position position="213"/>
    </location>
    <ligand>
        <name>substrate</name>
    </ligand>
</feature>
<feature type="binding site" evidence="6">
    <location>
        <begin position="234"/>
        <end position="235"/>
    </location>
    <ligand>
        <name>substrate</name>
    </ligand>
</feature>
<protein>
    <recommendedName>
        <fullName evidence="6 7">Triosephosphate isomerase</fullName>
        <shortName evidence="6">TIM</shortName>
        <shortName evidence="6">TPI</shortName>
        <ecNumber evidence="6 7">5.3.1.1</ecNumber>
    </recommendedName>
    <alternativeName>
        <fullName evidence="6">Triose-phosphate isomerase</fullName>
    </alternativeName>
</protein>
<dbReference type="InterPro" id="IPR013785">
    <property type="entry name" value="Aldolase_TIM"/>
</dbReference>
<dbReference type="InterPro" id="IPR020861">
    <property type="entry name" value="Triosephosphate_isomerase_AS"/>
</dbReference>
<feature type="binding site" evidence="6">
    <location>
        <position position="173"/>
    </location>
    <ligand>
        <name>substrate</name>
    </ligand>
</feature>
<comment type="similarity">
    <text evidence="1 6 7">Belongs to the triosephosphate isomerase family.</text>
</comment>
<sequence length="250" mass="26945">MRKKIVAGNWKMHKNAAQTSELLSELIAKVPANTTAQVIVAPTFVNLAAAVNQLKGTNISVSAQNVHQTESGAFTGEISADMLTGVGVNTVILGHSERRAIFHESDALIADKVNTALKHDMTVIFCFGEELKDRQSGNHFNIVENQLKDGLFQVDAKSWNKIVLAYEPVWAIGTGETASPEQAQEMHEFIRKTILKAYGKEIAENATILYGGSVKPENAKEIFSKPDVDGGLIGGAALKADDFVAIVTAI</sequence>
<evidence type="ECO:0000256" key="2">
    <source>
        <dbReference type="ARBA" id="ARBA00022432"/>
    </source>
</evidence>
<keyword evidence="2 6" id="KW-0312">Gluconeogenesis</keyword>
<comment type="pathway">
    <text evidence="6 7">Carbohydrate degradation; glycolysis; D-glyceraldehyde 3-phosphate from glycerone phosphate: step 1/1.</text>
</comment>
<evidence type="ECO:0000256" key="4">
    <source>
        <dbReference type="ARBA" id="ARBA00023152"/>
    </source>
</evidence>
<dbReference type="CDD" id="cd00311">
    <property type="entry name" value="TIM"/>
    <property type="match status" value="1"/>
</dbReference>
<keyword evidence="4 6" id="KW-0324">Glycolysis</keyword>
<comment type="subunit">
    <text evidence="6 7">Homodimer.</text>
</comment>
<keyword evidence="5 6" id="KW-0413">Isomerase</keyword>
<dbReference type="PROSITE" id="PS00171">
    <property type="entry name" value="TIM_1"/>
    <property type="match status" value="1"/>
</dbReference>
<evidence type="ECO:0000256" key="7">
    <source>
        <dbReference type="RuleBase" id="RU363013"/>
    </source>
</evidence>
<evidence type="ECO:0000256" key="3">
    <source>
        <dbReference type="ARBA" id="ARBA00022490"/>
    </source>
</evidence>
<dbReference type="Gene3D" id="3.20.20.70">
    <property type="entry name" value="Aldolase class I"/>
    <property type="match status" value="1"/>
</dbReference>
<dbReference type="EC" id="5.3.1.1" evidence="6 7"/>
<evidence type="ECO:0000256" key="6">
    <source>
        <dbReference type="HAMAP-Rule" id="MF_00147"/>
    </source>
</evidence>
<dbReference type="Proteomes" id="UP001398556">
    <property type="component" value="Unassembled WGS sequence"/>
</dbReference>
<evidence type="ECO:0000256" key="1">
    <source>
        <dbReference type="ARBA" id="ARBA00007422"/>
    </source>
</evidence>
<feature type="active site" description="Proton acceptor" evidence="6">
    <location>
        <position position="167"/>
    </location>
</feature>
<evidence type="ECO:0000256" key="5">
    <source>
        <dbReference type="ARBA" id="ARBA00023235"/>
    </source>
</evidence>
<keyword evidence="9" id="KW-1185">Reference proteome</keyword>
<organism evidence="8 9">
    <name type="scientific">Flavobacterium flavipallidum</name>
    <dbReference type="NCBI Taxonomy" id="3139140"/>
    <lineage>
        <taxon>Bacteria</taxon>
        <taxon>Pseudomonadati</taxon>
        <taxon>Bacteroidota</taxon>
        <taxon>Flavobacteriia</taxon>
        <taxon>Flavobacteriales</taxon>
        <taxon>Flavobacteriaceae</taxon>
        <taxon>Flavobacterium</taxon>
    </lineage>
</organism>
<feature type="active site" description="Electrophile" evidence="6">
    <location>
        <position position="95"/>
    </location>
</feature>
<dbReference type="InterPro" id="IPR000652">
    <property type="entry name" value="Triosephosphate_isomerase"/>
</dbReference>
<accession>A0ABU9HKM3</accession>